<proteinExistence type="predicted"/>
<keyword evidence="1" id="KW-1133">Transmembrane helix</keyword>
<dbReference type="Pfam" id="PF11282">
    <property type="entry name" value="DUF3082"/>
    <property type="match status" value="1"/>
</dbReference>
<feature type="transmembrane region" description="Helical" evidence="1">
    <location>
        <begin position="68"/>
        <end position="96"/>
    </location>
</feature>
<evidence type="ECO:0000313" key="3">
    <source>
        <dbReference type="Proteomes" id="UP000658720"/>
    </source>
</evidence>
<keyword evidence="3" id="KW-1185">Reference proteome</keyword>
<gene>
    <name evidence="2" type="ORF">IQ217_13585</name>
</gene>
<evidence type="ECO:0000313" key="2">
    <source>
        <dbReference type="EMBL" id="MBE9254851.1"/>
    </source>
</evidence>
<comment type="caution">
    <text evidence="2">The sequence shown here is derived from an EMBL/GenBank/DDBJ whole genome shotgun (WGS) entry which is preliminary data.</text>
</comment>
<sequence length="107" mass="11135">MTEPSPQPTKTEPVPPTPLRCLVGSGISASLAWGLYLLTSAIAVSFASKPMLSDKAIVHRIASAVRTLVLGLASMGTFIFAFVAIGLILLMIQLIVQKQPSGNDGGS</sequence>
<feature type="transmembrane region" description="Helical" evidence="1">
    <location>
        <begin position="22"/>
        <end position="47"/>
    </location>
</feature>
<keyword evidence="1" id="KW-0472">Membrane</keyword>
<dbReference type="PANTHER" id="PTHR35733">
    <property type="entry name" value="OS02G0307800 PROTEIN"/>
    <property type="match status" value="1"/>
</dbReference>
<organism evidence="2 3">
    <name type="scientific">Synechocystis salina LEGE 00031</name>
    <dbReference type="NCBI Taxonomy" id="1828736"/>
    <lineage>
        <taxon>Bacteria</taxon>
        <taxon>Bacillati</taxon>
        <taxon>Cyanobacteriota</taxon>
        <taxon>Cyanophyceae</taxon>
        <taxon>Synechococcales</taxon>
        <taxon>Merismopediaceae</taxon>
        <taxon>Synechocystis</taxon>
    </lineage>
</organism>
<reference evidence="2 3" key="1">
    <citation type="submission" date="2020-10" db="EMBL/GenBank/DDBJ databases">
        <authorList>
            <person name="Castelo-Branco R."/>
            <person name="Eusebio N."/>
            <person name="Adriana R."/>
            <person name="Vieira A."/>
            <person name="Brugerolle De Fraissinette N."/>
            <person name="Rezende De Castro R."/>
            <person name="Schneider M.P."/>
            <person name="Vasconcelos V."/>
            <person name="Leao P.N."/>
        </authorList>
    </citation>
    <scope>NUCLEOTIDE SEQUENCE [LARGE SCALE GENOMIC DNA]</scope>
    <source>
        <strain evidence="2 3">LEGE 00031</strain>
    </source>
</reference>
<dbReference type="Proteomes" id="UP000658720">
    <property type="component" value="Unassembled WGS sequence"/>
</dbReference>
<evidence type="ECO:0000256" key="1">
    <source>
        <dbReference type="SAM" id="Phobius"/>
    </source>
</evidence>
<dbReference type="EMBL" id="JADEVV010000041">
    <property type="protein sequence ID" value="MBE9254851.1"/>
    <property type="molecule type" value="Genomic_DNA"/>
</dbReference>
<accession>A0ABR9VU10</accession>
<dbReference type="PANTHER" id="PTHR35733:SF1">
    <property type="entry name" value="OS02G0307800 PROTEIN"/>
    <property type="match status" value="1"/>
</dbReference>
<protein>
    <submittedName>
        <fullName evidence="2">DUF3082 domain-containing protein</fullName>
    </submittedName>
</protein>
<keyword evidence="1" id="KW-0812">Transmembrane</keyword>
<dbReference type="InterPro" id="IPR021434">
    <property type="entry name" value="DUF3082"/>
</dbReference>
<name>A0ABR9VU10_9SYNC</name>
<dbReference type="RefSeq" id="WP_194020355.1">
    <property type="nucleotide sequence ID" value="NZ_JADEVV010000041.1"/>
</dbReference>